<evidence type="ECO:0000313" key="2">
    <source>
        <dbReference type="Proteomes" id="UP000257109"/>
    </source>
</evidence>
<dbReference type="OrthoDB" id="1898716at2759"/>
<proteinExistence type="predicted"/>
<comment type="caution">
    <text evidence="1">The sequence shown here is derived from an EMBL/GenBank/DDBJ whole genome shotgun (WGS) entry which is preliminary data.</text>
</comment>
<name>A0A371FV75_MUCPR</name>
<evidence type="ECO:0000313" key="1">
    <source>
        <dbReference type="EMBL" id="RDX82245.1"/>
    </source>
</evidence>
<feature type="non-terminal residue" evidence="1">
    <location>
        <position position="1"/>
    </location>
</feature>
<sequence>MPRGINDDNQITFFPAYFKELRFEIADIWSGAAFSQLVKRHFGVSELEHLSVTDLMELEKLVHTALSQVRSAKLEPITFGEKCVYHEDPFNSSDGVVYHPVCGRDSS</sequence>
<gene>
    <name evidence="1" type="ORF">CR513_36990</name>
</gene>
<accession>A0A371FV75</accession>
<keyword evidence="2" id="KW-1185">Reference proteome</keyword>
<dbReference type="EMBL" id="QJKJ01007687">
    <property type="protein sequence ID" value="RDX82245.1"/>
    <property type="molecule type" value="Genomic_DNA"/>
</dbReference>
<reference evidence="1" key="1">
    <citation type="submission" date="2018-05" db="EMBL/GenBank/DDBJ databases">
        <title>Draft genome of Mucuna pruriens seed.</title>
        <authorList>
            <person name="Nnadi N.E."/>
            <person name="Vos R."/>
            <person name="Hasami M.H."/>
            <person name="Devisetty U.K."/>
            <person name="Aguiy J.C."/>
        </authorList>
    </citation>
    <scope>NUCLEOTIDE SEQUENCE [LARGE SCALE GENOMIC DNA]</scope>
    <source>
        <strain evidence="1">JCA_2017</strain>
    </source>
</reference>
<dbReference type="Proteomes" id="UP000257109">
    <property type="component" value="Unassembled WGS sequence"/>
</dbReference>
<dbReference type="AlphaFoldDB" id="A0A371FV75"/>
<organism evidence="1 2">
    <name type="scientific">Mucuna pruriens</name>
    <name type="common">Velvet bean</name>
    <name type="synonym">Dolichos pruriens</name>
    <dbReference type="NCBI Taxonomy" id="157652"/>
    <lineage>
        <taxon>Eukaryota</taxon>
        <taxon>Viridiplantae</taxon>
        <taxon>Streptophyta</taxon>
        <taxon>Embryophyta</taxon>
        <taxon>Tracheophyta</taxon>
        <taxon>Spermatophyta</taxon>
        <taxon>Magnoliopsida</taxon>
        <taxon>eudicotyledons</taxon>
        <taxon>Gunneridae</taxon>
        <taxon>Pentapetalae</taxon>
        <taxon>rosids</taxon>
        <taxon>fabids</taxon>
        <taxon>Fabales</taxon>
        <taxon>Fabaceae</taxon>
        <taxon>Papilionoideae</taxon>
        <taxon>50 kb inversion clade</taxon>
        <taxon>NPAAA clade</taxon>
        <taxon>indigoferoid/millettioid clade</taxon>
        <taxon>Phaseoleae</taxon>
        <taxon>Mucuna</taxon>
    </lineage>
</organism>
<protein>
    <submittedName>
        <fullName evidence="1">Uncharacterized protein</fullName>
    </submittedName>
</protein>